<sequence length="186" mass="20869">MPKAKASRVPETDTEVAFKDSSSFTITFTIQNFSGLQDRTKPIFSSDAKLRASTCYVWVIPKKIRKGHPLTVQIFATHEVEKCPKDTSEPAARIKISIPTSAEDPQTHIVNYTDVSLLRYLYHDDIWGEDAEEPLSGDVPKVCAEFKLLCQEAISEELPRDRRSDFGRDFTLVSADEPSVTSTKLS</sequence>
<reference evidence="1 2" key="1">
    <citation type="journal article" date="2016" name="Nat. Commun.">
        <title>Extremotolerant tardigrade genome and improved radiotolerance of human cultured cells by tardigrade-unique protein.</title>
        <authorList>
            <person name="Hashimoto T."/>
            <person name="Horikawa D.D."/>
            <person name="Saito Y."/>
            <person name="Kuwahara H."/>
            <person name="Kozuka-Hata H."/>
            <person name="Shin-I T."/>
            <person name="Minakuchi Y."/>
            <person name="Ohishi K."/>
            <person name="Motoyama A."/>
            <person name="Aizu T."/>
            <person name="Enomoto A."/>
            <person name="Kondo K."/>
            <person name="Tanaka S."/>
            <person name="Hara Y."/>
            <person name="Koshikawa S."/>
            <person name="Sagara H."/>
            <person name="Miura T."/>
            <person name="Yokobori S."/>
            <person name="Miyagawa K."/>
            <person name="Suzuki Y."/>
            <person name="Kubo T."/>
            <person name="Oyama M."/>
            <person name="Kohara Y."/>
            <person name="Fujiyama A."/>
            <person name="Arakawa K."/>
            <person name="Katayama T."/>
            <person name="Toyoda A."/>
            <person name="Kunieda T."/>
        </authorList>
    </citation>
    <scope>NUCLEOTIDE SEQUENCE [LARGE SCALE GENOMIC DNA]</scope>
    <source>
        <strain evidence="1 2">YOKOZUNA-1</strain>
    </source>
</reference>
<keyword evidence="2" id="KW-1185">Reference proteome</keyword>
<accession>A0A1D1VF80</accession>
<gene>
    <name evidence="1" type="primary">RvY_11147</name>
    <name evidence="1" type="synonym">RvY_11147.1</name>
    <name evidence="1" type="ORF">RvY_11147-1</name>
</gene>
<name>A0A1D1VF80_RAMVA</name>
<dbReference type="Proteomes" id="UP000186922">
    <property type="component" value="Unassembled WGS sequence"/>
</dbReference>
<proteinExistence type="predicted"/>
<comment type="caution">
    <text evidence="1">The sequence shown here is derived from an EMBL/GenBank/DDBJ whole genome shotgun (WGS) entry which is preliminary data.</text>
</comment>
<organism evidence="1 2">
    <name type="scientific">Ramazzottius varieornatus</name>
    <name type="common">Water bear</name>
    <name type="synonym">Tardigrade</name>
    <dbReference type="NCBI Taxonomy" id="947166"/>
    <lineage>
        <taxon>Eukaryota</taxon>
        <taxon>Metazoa</taxon>
        <taxon>Ecdysozoa</taxon>
        <taxon>Tardigrada</taxon>
        <taxon>Eutardigrada</taxon>
        <taxon>Parachela</taxon>
        <taxon>Hypsibioidea</taxon>
        <taxon>Ramazzottiidae</taxon>
        <taxon>Ramazzottius</taxon>
    </lineage>
</organism>
<protein>
    <submittedName>
        <fullName evidence="1">Uncharacterized protein</fullName>
    </submittedName>
</protein>
<evidence type="ECO:0000313" key="1">
    <source>
        <dbReference type="EMBL" id="GAV00272.1"/>
    </source>
</evidence>
<evidence type="ECO:0000313" key="2">
    <source>
        <dbReference type="Proteomes" id="UP000186922"/>
    </source>
</evidence>
<dbReference type="AlphaFoldDB" id="A0A1D1VF80"/>
<dbReference type="EMBL" id="BDGG01000006">
    <property type="protein sequence ID" value="GAV00272.1"/>
    <property type="molecule type" value="Genomic_DNA"/>
</dbReference>